<comment type="caution">
    <text evidence="2">The sequence shown here is derived from an EMBL/GenBank/DDBJ whole genome shotgun (WGS) entry which is preliminary data.</text>
</comment>
<dbReference type="EMBL" id="SSTE01008485">
    <property type="protein sequence ID" value="KAA0055584.1"/>
    <property type="molecule type" value="Genomic_DNA"/>
</dbReference>
<dbReference type="PANTHER" id="PTHR45835">
    <property type="entry name" value="YALI0A06105P"/>
    <property type="match status" value="1"/>
</dbReference>
<organism evidence="2 3">
    <name type="scientific">Cucumis melo var. makuwa</name>
    <name type="common">Oriental melon</name>
    <dbReference type="NCBI Taxonomy" id="1194695"/>
    <lineage>
        <taxon>Eukaryota</taxon>
        <taxon>Viridiplantae</taxon>
        <taxon>Streptophyta</taxon>
        <taxon>Embryophyta</taxon>
        <taxon>Tracheophyta</taxon>
        <taxon>Spermatophyta</taxon>
        <taxon>Magnoliopsida</taxon>
        <taxon>eudicotyledons</taxon>
        <taxon>Gunneridae</taxon>
        <taxon>Pentapetalae</taxon>
        <taxon>rosids</taxon>
        <taxon>fabids</taxon>
        <taxon>Cucurbitales</taxon>
        <taxon>Cucurbitaceae</taxon>
        <taxon>Benincaseae</taxon>
        <taxon>Cucumis</taxon>
    </lineage>
</organism>
<protein>
    <submittedName>
        <fullName evidence="2">Pol protein</fullName>
    </submittedName>
</protein>
<reference evidence="2 3" key="1">
    <citation type="submission" date="2019-08" db="EMBL/GenBank/DDBJ databases">
        <title>Draft genome sequences of two oriental melons (Cucumis melo L. var makuwa).</title>
        <authorList>
            <person name="Kwon S.-Y."/>
        </authorList>
    </citation>
    <scope>NUCLEOTIDE SEQUENCE [LARGE SCALE GENOMIC DNA]</scope>
    <source>
        <strain evidence="3">cv. SW 3</strain>
        <tissue evidence="2">Leaf</tissue>
    </source>
</reference>
<evidence type="ECO:0000313" key="3">
    <source>
        <dbReference type="Proteomes" id="UP000321393"/>
    </source>
</evidence>
<feature type="region of interest" description="Disordered" evidence="1">
    <location>
        <begin position="169"/>
        <end position="190"/>
    </location>
</feature>
<evidence type="ECO:0000313" key="2">
    <source>
        <dbReference type="EMBL" id="KAA0055584.1"/>
    </source>
</evidence>
<dbReference type="OrthoDB" id="1938712at2759"/>
<name>A0A5A7UK99_CUCMM</name>
<proteinExistence type="predicted"/>
<dbReference type="PANTHER" id="PTHR45835:SF99">
    <property type="entry name" value="CHROMO DOMAIN-CONTAINING PROTEIN-RELATED"/>
    <property type="match status" value="1"/>
</dbReference>
<gene>
    <name evidence="2" type="ORF">E6C27_scaffold222G00650</name>
</gene>
<sequence length="222" mass="24353">MKAPSQRLANLLQPLSVPGWKLESVSMDFITRLPRTLKGYTVIWVVADKLMKSPHFIPGKSTYAASEVSEQRMLGPELVQTTIAVIQKIRARMLAAQSKQKSYVDERPSPNQEAITVAAAILLQAPSSSVRLRSTRADSHPLIRALRSRPHQACRVVVLHPASNLSRFTLNPNHESPGHASHRVNLSRASSHSASRAVAYPSRIEPPCVCLPSATSHPSLQP</sequence>
<evidence type="ECO:0000256" key="1">
    <source>
        <dbReference type="SAM" id="MobiDB-lite"/>
    </source>
</evidence>
<accession>A0A5A7UK99</accession>
<dbReference type="Proteomes" id="UP000321393">
    <property type="component" value="Unassembled WGS sequence"/>
</dbReference>
<dbReference type="AlphaFoldDB" id="A0A5A7UK99"/>